<dbReference type="InterPro" id="IPR036390">
    <property type="entry name" value="WH_DNA-bd_sf"/>
</dbReference>
<dbReference type="InterPro" id="IPR052362">
    <property type="entry name" value="HTH-GbsR_regulator"/>
</dbReference>
<dbReference type="Gene3D" id="1.10.287.160">
    <property type="entry name" value="HR1 repeat"/>
    <property type="match status" value="1"/>
</dbReference>
<dbReference type="Pfam" id="PF12802">
    <property type="entry name" value="MarR_2"/>
    <property type="match status" value="1"/>
</dbReference>
<evidence type="ECO:0000313" key="5">
    <source>
        <dbReference type="EMBL" id="MEU1950962.1"/>
    </source>
</evidence>
<dbReference type="InterPro" id="IPR000835">
    <property type="entry name" value="HTH_MarR-typ"/>
</dbReference>
<name>A0ABV2WJB1_9NOCA</name>
<comment type="caution">
    <text evidence="5">The sequence shown here is derived from an EMBL/GenBank/DDBJ whole genome shotgun (WGS) entry which is preliminary data.</text>
</comment>
<evidence type="ECO:0000256" key="2">
    <source>
        <dbReference type="ARBA" id="ARBA00023125"/>
    </source>
</evidence>
<dbReference type="EMBL" id="JBEYBF010000002">
    <property type="protein sequence ID" value="MEU1950962.1"/>
    <property type="molecule type" value="Genomic_DNA"/>
</dbReference>
<accession>A0ABV2WJB1</accession>
<protein>
    <submittedName>
        <fullName evidence="5">MarR family transcriptional regulator</fullName>
    </submittedName>
</protein>
<gene>
    <name evidence="5" type="ORF">ABZ510_03805</name>
</gene>
<evidence type="ECO:0000256" key="1">
    <source>
        <dbReference type="ARBA" id="ARBA00023015"/>
    </source>
</evidence>
<dbReference type="SUPFAM" id="SSF46785">
    <property type="entry name" value="Winged helix' DNA-binding domain"/>
    <property type="match status" value="1"/>
</dbReference>
<sequence>MREAAEKLALVLSAGGGMQRSTARVLTALLYTEQDTMTAADLCEELSISSGAVSTAIKHLTPIGFIERVPAPGSRRDHYRFRAGAWAALMSQQNSVLATMRDSAQEGLDATGPDTVTARRMHEMQDFYTFMLNELVPLIDRWRENYAAEHP</sequence>
<proteinExistence type="predicted"/>
<dbReference type="PANTHER" id="PTHR38465:SF2">
    <property type="entry name" value="HTH-TYPE TRANSCRIPTIONAL REGULATOR MMPR5"/>
    <property type="match status" value="1"/>
</dbReference>
<evidence type="ECO:0000256" key="3">
    <source>
        <dbReference type="ARBA" id="ARBA00023163"/>
    </source>
</evidence>
<keyword evidence="3" id="KW-0804">Transcription</keyword>
<evidence type="ECO:0000259" key="4">
    <source>
        <dbReference type="Pfam" id="PF12802"/>
    </source>
</evidence>
<dbReference type="Gene3D" id="1.10.10.10">
    <property type="entry name" value="Winged helix-like DNA-binding domain superfamily/Winged helix DNA-binding domain"/>
    <property type="match status" value="1"/>
</dbReference>
<feature type="domain" description="HTH marR-type" evidence="4">
    <location>
        <begin position="17"/>
        <end position="76"/>
    </location>
</feature>
<organism evidence="5 6">
    <name type="scientific">Nocardia rhamnosiphila</name>
    <dbReference type="NCBI Taxonomy" id="426716"/>
    <lineage>
        <taxon>Bacteria</taxon>
        <taxon>Bacillati</taxon>
        <taxon>Actinomycetota</taxon>
        <taxon>Actinomycetes</taxon>
        <taxon>Mycobacteriales</taxon>
        <taxon>Nocardiaceae</taxon>
        <taxon>Nocardia</taxon>
    </lineage>
</organism>
<dbReference type="Proteomes" id="UP001550628">
    <property type="component" value="Unassembled WGS sequence"/>
</dbReference>
<evidence type="ECO:0000313" key="6">
    <source>
        <dbReference type="Proteomes" id="UP001550628"/>
    </source>
</evidence>
<dbReference type="PANTHER" id="PTHR38465">
    <property type="entry name" value="HTH-TYPE TRANSCRIPTIONAL REGULATOR MJ1563-RELATED"/>
    <property type="match status" value="1"/>
</dbReference>
<keyword evidence="1" id="KW-0805">Transcription regulation</keyword>
<keyword evidence="2" id="KW-0238">DNA-binding</keyword>
<keyword evidence="6" id="KW-1185">Reference proteome</keyword>
<reference evidence="5 6" key="1">
    <citation type="submission" date="2024-06" db="EMBL/GenBank/DDBJ databases">
        <title>The Natural Products Discovery Center: Release of the First 8490 Sequenced Strains for Exploring Actinobacteria Biosynthetic Diversity.</title>
        <authorList>
            <person name="Kalkreuter E."/>
            <person name="Kautsar S.A."/>
            <person name="Yang D."/>
            <person name="Bader C.D."/>
            <person name="Teijaro C.N."/>
            <person name="Fluegel L."/>
            <person name="Davis C.M."/>
            <person name="Simpson J.R."/>
            <person name="Lauterbach L."/>
            <person name="Steele A.D."/>
            <person name="Gui C."/>
            <person name="Meng S."/>
            <person name="Li G."/>
            <person name="Viehrig K."/>
            <person name="Ye F."/>
            <person name="Su P."/>
            <person name="Kiefer A.F."/>
            <person name="Nichols A."/>
            <person name="Cepeda A.J."/>
            <person name="Yan W."/>
            <person name="Fan B."/>
            <person name="Jiang Y."/>
            <person name="Adhikari A."/>
            <person name="Zheng C.-J."/>
            <person name="Schuster L."/>
            <person name="Cowan T.M."/>
            <person name="Smanski M.J."/>
            <person name="Chevrette M.G."/>
            <person name="De Carvalho L.P.S."/>
            <person name="Shen B."/>
        </authorList>
    </citation>
    <scope>NUCLEOTIDE SEQUENCE [LARGE SCALE GENOMIC DNA]</scope>
    <source>
        <strain evidence="5 6">NPDC019708</strain>
    </source>
</reference>
<dbReference type="InterPro" id="IPR036388">
    <property type="entry name" value="WH-like_DNA-bd_sf"/>
</dbReference>